<sequence>MTTKLSRLLASSRNHLSKNILCGKDGNLSDGLPLHTFTSRAGISTAGQNLGIKGIAAPYTVFKGKAALSVTPILPTFTKLDSGLHVVERRGVMMLKFIPAIGERKYDWEKKQLFALSPTEVGSLISLGASDSCEFFHDPSMLSSNAGQVRKSLSIKPHSTGSGYMISLTVVNNVEKSRDNLSVPFTTAEFAVVKTACSYALPHILGWDRLTDKVARGHASNFKSDRQLMDSEWDK</sequence>
<comment type="caution">
    <text evidence="3">The sequence shown here is derived from an EMBL/GenBank/DDBJ whole genome shotgun (WGS) entry which is preliminary data.</text>
</comment>
<dbReference type="AlphaFoldDB" id="A0A2P5FBJ3"/>
<dbReference type="SUPFAM" id="SSF54447">
    <property type="entry name" value="ssDNA-binding transcriptional regulator domain"/>
    <property type="match status" value="1"/>
</dbReference>
<dbReference type="GO" id="GO:0003697">
    <property type="term" value="F:single-stranded DNA binding"/>
    <property type="evidence" value="ECO:0007669"/>
    <property type="project" value="InterPro"/>
</dbReference>
<dbReference type="InterPro" id="IPR013742">
    <property type="entry name" value="Whirly"/>
</dbReference>
<reference evidence="4" key="1">
    <citation type="submission" date="2016-06" db="EMBL/GenBank/DDBJ databases">
        <title>Parallel loss of symbiosis genes in relatives of nitrogen-fixing non-legume Parasponia.</title>
        <authorList>
            <person name="Van Velzen R."/>
            <person name="Holmer R."/>
            <person name="Bu F."/>
            <person name="Rutten L."/>
            <person name="Van Zeijl A."/>
            <person name="Liu W."/>
            <person name="Santuari L."/>
            <person name="Cao Q."/>
            <person name="Sharma T."/>
            <person name="Shen D."/>
            <person name="Roswanjaya Y."/>
            <person name="Wardhani T."/>
            <person name="Kalhor M.S."/>
            <person name="Jansen J."/>
            <person name="Van den Hoogen J."/>
            <person name="Gungor B."/>
            <person name="Hartog M."/>
            <person name="Hontelez J."/>
            <person name="Verver J."/>
            <person name="Yang W.-C."/>
            <person name="Schijlen E."/>
            <person name="Repin R."/>
            <person name="Schilthuizen M."/>
            <person name="Schranz E."/>
            <person name="Heidstra R."/>
            <person name="Miyata K."/>
            <person name="Fedorova E."/>
            <person name="Kohlen W."/>
            <person name="Bisseling T."/>
            <person name="Smit S."/>
            <person name="Geurts R."/>
        </authorList>
    </citation>
    <scope>NUCLEOTIDE SEQUENCE [LARGE SCALE GENOMIC DNA]</scope>
    <source>
        <strain evidence="4">cv. RG33-2</strain>
    </source>
</reference>
<dbReference type="OrthoDB" id="511009at2759"/>
<dbReference type="Proteomes" id="UP000237000">
    <property type="component" value="Unassembled WGS sequence"/>
</dbReference>
<organism evidence="3 4">
    <name type="scientific">Trema orientale</name>
    <name type="common">Charcoal tree</name>
    <name type="synonym">Celtis orientalis</name>
    <dbReference type="NCBI Taxonomy" id="63057"/>
    <lineage>
        <taxon>Eukaryota</taxon>
        <taxon>Viridiplantae</taxon>
        <taxon>Streptophyta</taxon>
        <taxon>Embryophyta</taxon>
        <taxon>Tracheophyta</taxon>
        <taxon>Spermatophyta</taxon>
        <taxon>Magnoliopsida</taxon>
        <taxon>eudicotyledons</taxon>
        <taxon>Gunneridae</taxon>
        <taxon>Pentapetalae</taxon>
        <taxon>rosids</taxon>
        <taxon>fabids</taxon>
        <taxon>Rosales</taxon>
        <taxon>Cannabaceae</taxon>
        <taxon>Trema</taxon>
    </lineage>
</organism>
<dbReference type="Pfam" id="PF08536">
    <property type="entry name" value="Whirly"/>
    <property type="match status" value="1"/>
</dbReference>
<protein>
    <submittedName>
        <fullName evidence="3">Transcription factor</fullName>
    </submittedName>
</protein>
<dbReference type="PANTHER" id="PTHR31745:SF1">
    <property type="entry name" value="SINGLE-STRANDED DNA-BINDING PROTEIN WHY2, MITOCHONDRIAL"/>
    <property type="match status" value="1"/>
</dbReference>
<dbReference type="STRING" id="63057.A0A2P5FBJ3"/>
<accession>A0A2P5FBJ3</accession>
<dbReference type="GO" id="GO:0006355">
    <property type="term" value="P:regulation of DNA-templated transcription"/>
    <property type="evidence" value="ECO:0007669"/>
    <property type="project" value="InterPro"/>
</dbReference>
<dbReference type="PANTHER" id="PTHR31745">
    <property type="entry name" value="SINGLE-STRANDED DNA-BINDING PROTEIN WHY2, MITOCHONDRIAL"/>
    <property type="match status" value="1"/>
</dbReference>
<keyword evidence="2" id="KW-0809">Transit peptide</keyword>
<dbReference type="InParanoid" id="A0A2P5FBJ3"/>
<evidence type="ECO:0000313" key="3">
    <source>
        <dbReference type="EMBL" id="PON95148.1"/>
    </source>
</evidence>
<comment type="similarity">
    <text evidence="1">Belongs to the Whirly family.</text>
</comment>
<dbReference type="InterPro" id="IPR009044">
    <property type="entry name" value="ssDNA-bd_transcriptional_reg"/>
</dbReference>
<evidence type="ECO:0000256" key="1">
    <source>
        <dbReference type="ARBA" id="ARBA00006061"/>
    </source>
</evidence>
<dbReference type="Gene3D" id="2.30.31.10">
    <property type="entry name" value="Transcriptional Coactivator Pc4, Chain A"/>
    <property type="match status" value="1"/>
</dbReference>
<proteinExistence type="inferred from homology"/>
<dbReference type="FunCoup" id="A0A2P5FBJ3">
    <property type="interactions" value="670"/>
</dbReference>
<dbReference type="EMBL" id="JXTC01000046">
    <property type="protein sequence ID" value="PON95148.1"/>
    <property type="molecule type" value="Genomic_DNA"/>
</dbReference>
<name>A0A2P5FBJ3_TREOI</name>
<evidence type="ECO:0000256" key="2">
    <source>
        <dbReference type="ARBA" id="ARBA00022946"/>
    </source>
</evidence>
<gene>
    <name evidence="3" type="ORF">TorRG33x02_090400</name>
</gene>
<dbReference type="GO" id="GO:0006952">
    <property type="term" value="P:defense response"/>
    <property type="evidence" value="ECO:0007669"/>
    <property type="project" value="InterPro"/>
</dbReference>
<keyword evidence="4" id="KW-1185">Reference proteome</keyword>
<evidence type="ECO:0000313" key="4">
    <source>
        <dbReference type="Proteomes" id="UP000237000"/>
    </source>
</evidence>